<proteinExistence type="predicted"/>
<sequence length="261" mass="29150">MESPMLLPLLLASSAAAFPADVVAPVREYLRANATQTAKPLERAFHPTAQMYWVGQDGDVLIRTMAEWRQLMADGKHKARFEQTIVALDRSGDAAVATVEGNRDGKPLTDYLLLMKLQGEWKIVGKVFASAPRPAETDPATAAELRAVVRAKLRSDLSFNGDELLRTQQPRAMFFNLDLEQLVAVSAQEWAARFDRRRKEGSTLKPLSQKIDTVAATGDVGYARWTVDWSSGRRIVDYALLIRQGGQWRMVNTAWVQHDGR</sequence>
<comment type="caution">
    <text evidence="2">The sequence shown here is derived from an EMBL/GenBank/DDBJ whole genome shotgun (WGS) entry which is preliminary data.</text>
</comment>
<dbReference type="Gene3D" id="3.10.450.50">
    <property type="match status" value="2"/>
</dbReference>
<feature type="signal peptide" evidence="1">
    <location>
        <begin position="1"/>
        <end position="19"/>
    </location>
</feature>
<dbReference type="OrthoDB" id="5676998at2"/>
<name>A0A4U5K446_9GAMM</name>
<keyword evidence="1" id="KW-0732">Signal</keyword>
<feature type="chain" id="PRO_5020580892" evidence="1">
    <location>
        <begin position="20"/>
        <end position="261"/>
    </location>
</feature>
<dbReference type="InterPro" id="IPR039437">
    <property type="entry name" value="FrzH/put_lumazine-bd"/>
</dbReference>
<evidence type="ECO:0000256" key="1">
    <source>
        <dbReference type="SAM" id="SignalP"/>
    </source>
</evidence>
<protein>
    <submittedName>
        <fullName evidence="2">Nuclear transport factor 2 family protein</fullName>
    </submittedName>
</protein>
<accession>A0A4U5K446</accession>
<keyword evidence="3" id="KW-1185">Reference proteome</keyword>
<dbReference type="SUPFAM" id="SSF54427">
    <property type="entry name" value="NTF2-like"/>
    <property type="match status" value="2"/>
</dbReference>
<gene>
    <name evidence="2" type="ORF">FCE95_05970</name>
</gene>
<evidence type="ECO:0000313" key="2">
    <source>
        <dbReference type="EMBL" id="TKR33819.1"/>
    </source>
</evidence>
<reference evidence="2 3" key="1">
    <citation type="submission" date="2019-04" db="EMBL/GenBank/DDBJ databases">
        <title>Reference strain of H23.</title>
        <authorList>
            <person name="Luo X."/>
        </authorList>
    </citation>
    <scope>NUCLEOTIDE SEQUENCE [LARGE SCALE GENOMIC DNA]</scope>
    <source>
        <strain evidence="2 3">H23</strain>
    </source>
</reference>
<dbReference type="InterPro" id="IPR032710">
    <property type="entry name" value="NTF2-like_dom_sf"/>
</dbReference>
<evidence type="ECO:0000313" key="3">
    <source>
        <dbReference type="Proteomes" id="UP000308707"/>
    </source>
</evidence>
<dbReference type="EMBL" id="SZUA01000001">
    <property type="protein sequence ID" value="TKR33819.1"/>
    <property type="molecule type" value="Genomic_DNA"/>
</dbReference>
<dbReference type="Pfam" id="PF12893">
    <property type="entry name" value="Lumazine_bd_2"/>
    <property type="match status" value="2"/>
</dbReference>
<dbReference type="Proteomes" id="UP000308707">
    <property type="component" value="Unassembled WGS sequence"/>
</dbReference>
<organism evidence="2 3">
    <name type="scientific">Luteimonas gilva</name>
    <dbReference type="NCBI Taxonomy" id="2572684"/>
    <lineage>
        <taxon>Bacteria</taxon>
        <taxon>Pseudomonadati</taxon>
        <taxon>Pseudomonadota</taxon>
        <taxon>Gammaproteobacteria</taxon>
        <taxon>Lysobacterales</taxon>
        <taxon>Lysobacteraceae</taxon>
        <taxon>Luteimonas</taxon>
    </lineage>
</organism>
<dbReference type="AlphaFoldDB" id="A0A4U5K446"/>